<comment type="caution">
    <text evidence="1">The sequence shown here is derived from an EMBL/GenBank/DDBJ whole genome shotgun (WGS) entry which is preliminary data.</text>
</comment>
<keyword evidence="2" id="KW-1185">Reference proteome</keyword>
<name>A0ACA9Y510_9ASCO</name>
<evidence type="ECO:0000313" key="2">
    <source>
        <dbReference type="Proteomes" id="UP001152531"/>
    </source>
</evidence>
<sequence length="773" mass="88650">MSNIQVVVRCRGRNARELNAKSQVIVELPSDTYSIAHPTITINQNTSSQLSQKIINSIDSKTYNFDQIYGPLADQGLIFEKVVTPLFKDFLNGFNVTILAYGQTGTGKTYTMYGKEDDEINDSGFIHKNSGIIPRIISDLFEKINDNEDFMIKCSFIELYNENLKDLLDDDEKSLKIFENKNNSSQSITISNLKEVCINDLTSGFNVLKSGLNKRKVASTKLNNFSSRSHTIFTIHLFKKTKDHEFFRYSKINLVDLAGSENINKSGSINQRAKEAGSINQSLLTLGRVINSLSNKISTNHIPYRESKLTRFLQDSLGGKTKTLLISTISPAKINCEETLSTLEYSLKVRNIENKPQLGKDFSVIMKQTLIKDLSNEIIKLNNDLISTRNKNGIYMNENNYNKLVEENNSNRNEILELKSKVKSFESKINILEDENNQLKTKEIATNDQLHDLNDKNLILQKKINQQKDDALNSLNLIEKLLDDNSTNMSNNSKLHELNRSLKDNLMMLKLNFNNNHGKISEEINNSLKDLPNYLIELINDLNNNDETFKQFSDQQTKNLERIAGINKNLNEFLINYSIDYNSLISKFIDQSVNKKLQDFKQEFLGKFQNLLNNEFGMMGKLIENEMIDYSSKFMQENKSTIIAKTNNWNSNSHHLIDKVFNNFQEFKENFNVLTENNQLSITKTSTDLKNSINNTIVENLTNLSKDFSKDMENLSEIVPLFNDINQINSKLAENEGIDLRSLKRKFPKDKSPSKKGSYEDKENLSDKRQRIE</sequence>
<organism evidence="1 2">
    <name type="scientific">[Candida] jaroonii</name>
    <dbReference type="NCBI Taxonomy" id="467808"/>
    <lineage>
        <taxon>Eukaryota</taxon>
        <taxon>Fungi</taxon>
        <taxon>Dikarya</taxon>
        <taxon>Ascomycota</taxon>
        <taxon>Saccharomycotina</taxon>
        <taxon>Pichiomycetes</taxon>
        <taxon>Debaryomycetaceae</taxon>
        <taxon>Yamadazyma</taxon>
    </lineage>
</organism>
<dbReference type="Proteomes" id="UP001152531">
    <property type="component" value="Unassembled WGS sequence"/>
</dbReference>
<gene>
    <name evidence="1" type="ORF">CLIB1444_03S04236</name>
</gene>
<reference evidence="1" key="1">
    <citation type="submission" date="2022-06" db="EMBL/GenBank/DDBJ databases">
        <authorList>
            <person name="Legras J.-L."/>
            <person name="Devillers H."/>
            <person name="Grondin C."/>
        </authorList>
    </citation>
    <scope>NUCLEOTIDE SEQUENCE</scope>
    <source>
        <strain evidence="1">CLIB 1444</strain>
    </source>
</reference>
<protein>
    <submittedName>
        <fullName evidence="1">Kinesin-like protein Cin8p</fullName>
    </submittedName>
</protein>
<evidence type="ECO:0000313" key="1">
    <source>
        <dbReference type="EMBL" id="CAH6720093.1"/>
    </source>
</evidence>
<dbReference type="EMBL" id="CALSDN010000003">
    <property type="protein sequence ID" value="CAH6720093.1"/>
    <property type="molecule type" value="Genomic_DNA"/>
</dbReference>
<accession>A0ACA9Y510</accession>
<proteinExistence type="predicted"/>